<dbReference type="InterPro" id="IPR009003">
    <property type="entry name" value="Peptidase_S1_PA"/>
</dbReference>
<dbReference type="STRING" id="1798404.A3B92_01310"/>
<organism evidence="2 3">
    <name type="scientific">Candidatus Harrisonbacteria bacterium RIFCSPHIGHO2_02_FULL_42_16</name>
    <dbReference type="NCBI Taxonomy" id="1798404"/>
    <lineage>
        <taxon>Bacteria</taxon>
        <taxon>Candidatus Harrisoniibacteriota</taxon>
    </lineage>
</organism>
<name>A0A1G1ZHX4_9BACT</name>
<sequence length="380" mass="41955">MKNLKGFIQIPFLIAIIAGVLVLSGGGYLGYSKFKIYKSEQIKKEHQSSELQKALEKTQKEIETLKIKESTRTKSESVKIKNIPDIIKEWRKRVVLIVCEKIQGGSGTLMKFSDSDVINVITNKHVIKIDDRLPNYCEVRFPLEEIGTGYVLSVQGSNMTISGAYDLATLPFQYPNEYTKKTTPTQDSICKEKPAIGDSIVILGYPAIGSFEDITATEGIISGYDDEYYVTSAKVESGNSGGAAILVKNNCYLGIPTLSIRGKLESLARILDARVALGLITNIPLSRKSGIITVFNDSANDQSIVTSTRFIGPNDLIYRTQKTLIIPSYGSKEVEILSEDAGYEYELNCSMVKPCIFTIPGFKGTSKYDQIYGKAFSPIK</sequence>
<dbReference type="Gene3D" id="2.40.10.120">
    <property type="match status" value="1"/>
</dbReference>
<evidence type="ECO:0000313" key="3">
    <source>
        <dbReference type="Proteomes" id="UP000177960"/>
    </source>
</evidence>
<feature type="transmembrane region" description="Helical" evidence="1">
    <location>
        <begin position="12"/>
        <end position="31"/>
    </location>
</feature>
<evidence type="ECO:0000256" key="1">
    <source>
        <dbReference type="SAM" id="Phobius"/>
    </source>
</evidence>
<dbReference type="SUPFAM" id="SSF50494">
    <property type="entry name" value="Trypsin-like serine proteases"/>
    <property type="match status" value="1"/>
</dbReference>
<evidence type="ECO:0008006" key="4">
    <source>
        <dbReference type="Google" id="ProtNLM"/>
    </source>
</evidence>
<proteinExistence type="predicted"/>
<dbReference type="AlphaFoldDB" id="A0A1G1ZHX4"/>
<comment type="caution">
    <text evidence="2">The sequence shown here is derived from an EMBL/GenBank/DDBJ whole genome shotgun (WGS) entry which is preliminary data.</text>
</comment>
<evidence type="ECO:0000313" key="2">
    <source>
        <dbReference type="EMBL" id="OGY64162.1"/>
    </source>
</evidence>
<reference evidence="2 3" key="1">
    <citation type="journal article" date="2016" name="Nat. Commun.">
        <title>Thousands of microbial genomes shed light on interconnected biogeochemical processes in an aquifer system.</title>
        <authorList>
            <person name="Anantharaman K."/>
            <person name="Brown C.T."/>
            <person name="Hug L.A."/>
            <person name="Sharon I."/>
            <person name="Castelle C.J."/>
            <person name="Probst A.J."/>
            <person name="Thomas B.C."/>
            <person name="Singh A."/>
            <person name="Wilkins M.J."/>
            <person name="Karaoz U."/>
            <person name="Brodie E.L."/>
            <person name="Williams K.H."/>
            <person name="Hubbard S.S."/>
            <person name="Banfield J.F."/>
        </authorList>
    </citation>
    <scope>NUCLEOTIDE SEQUENCE [LARGE SCALE GENOMIC DNA]</scope>
</reference>
<protein>
    <recommendedName>
        <fullName evidence="4">Serine protease</fullName>
    </recommendedName>
</protein>
<gene>
    <name evidence="2" type="ORF">A3B92_01310</name>
</gene>
<dbReference type="EMBL" id="MHJG01000009">
    <property type="protein sequence ID" value="OGY64162.1"/>
    <property type="molecule type" value="Genomic_DNA"/>
</dbReference>
<keyword evidence="1" id="KW-0472">Membrane</keyword>
<dbReference type="Pfam" id="PF13365">
    <property type="entry name" value="Trypsin_2"/>
    <property type="match status" value="1"/>
</dbReference>
<accession>A0A1G1ZHX4</accession>
<keyword evidence="1" id="KW-0812">Transmembrane</keyword>
<keyword evidence="1" id="KW-1133">Transmembrane helix</keyword>
<dbReference type="Proteomes" id="UP000177960">
    <property type="component" value="Unassembled WGS sequence"/>
</dbReference>